<dbReference type="Proteomes" id="UP000317638">
    <property type="component" value="Unassembled WGS sequence"/>
</dbReference>
<dbReference type="Pfam" id="PF13377">
    <property type="entry name" value="Peripla_BP_3"/>
    <property type="match status" value="1"/>
</dbReference>
<dbReference type="EMBL" id="VKKG01000001">
    <property type="protein sequence ID" value="TRY20106.1"/>
    <property type="molecule type" value="Genomic_DNA"/>
</dbReference>
<organism evidence="5 6">
    <name type="scientific">Tessaracoccus rhinocerotis</name>
    <dbReference type="NCBI Taxonomy" id="1689449"/>
    <lineage>
        <taxon>Bacteria</taxon>
        <taxon>Bacillati</taxon>
        <taxon>Actinomycetota</taxon>
        <taxon>Actinomycetes</taxon>
        <taxon>Propionibacteriales</taxon>
        <taxon>Propionibacteriaceae</taxon>
        <taxon>Tessaracoccus</taxon>
    </lineage>
</organism>
<dbReference type="PANTHER" id="PTHR30146:SF109">
    <property type="entry name" value="HTH-TYPE TRANSCRIPTIONAL REGULATOR GALS"/>
    <property type="match status" value="1"/>
</dbReference>
<dbReference type="InterPro" id="IPR010982">
    <property type="entry name" value="Lambda_DNA-bd_dom_sf"/>
</dbReference>
<dbReference type="PROSITE" id="PS50932">
    <property type="entry name" value="HTH_LACI_2"/>
    <property type="match status" value="1"/>
</dbReference>
<dbReference type="SMART" id="SM00354">
    <property type="entry name" value="HTH_LACI"/>
    <property type="match status" value="1"/>
</dbReference>
<dbReference type="Gene3D" id="3.40.50.2300">
    <property type="match status" value="2"/>
</dbReference>
<evidence type="ECO:0000313" key="5">
    <source>
        <dbReference type="EMBL" id="TRY20106.1"/>
    </source>
</evidence>
<sequence>MSDQTLPARPNIRQVAAAAGVSHMTVSRVVNNHPSIRPETRKRVLEVIAQLNYRPNVAARALATQKTRRFGVLVEAAQEYGPSSMLRGVETAARAAGYFVTSVGLQDEEGELSPQAAVDHLTGQGVDALCVIAPRSSSVATLRRINIDVPVLVIKAEGDPNFLTVSLDQKQGANLLVDHLADLGHRDVLHLSGPLDWLDARARERAYNHRRKEWGMRERPIVVGDWSADFAYDFAKGLKRRPDYTAIFAANDEMALGLVHGFHDRGISVPDEISVVGFDDVPLASHFLPPLTTVRQGFHDLGVKAVEVMKAAAEGSEIPQRTKLGVDLVVRSSTAAPRSGAR</sequence>
<dbReference type="InterPro" id="IPR000843">
    <property type="entry name" value="HTH_LacI"/>
</dbReference>
<dbReference type="RefSeq" id="WP_143937190.1">
    <property type="nucleotide sequence ID" value="NZ_VKKG01000001.1"/>
</dbReference>
<feature type="domain" description="HTH lacI-type" evidence="4">
    <location>
        <begin position="10"/>
        <end position="64"/>
    </location>
</feature>
<dbReference type="OrthoDB" id="9785139at2"/>
<dbReference type="AlphaFoldDB" id="A0A553K5Y1"/>
<dbReference type="Pfam" id="PF00356">
    <property type="entry name" value="LacI"/>
    <property type="match status" value="1"/>
</dbReference>
<dbReference type="GO" id="GO:0003700">
    <property type="term" value="F:DNA-binding transcription factor activity"/>
    <property type="evidence" value="ECO:0007669"/>
    <property type="project" value="TreeGrafter"/>
</dbReference>
<accession>A0A553K5Y1</accession>
<dbReference type="SUPFAM" id="SSF47413">
    <property type="entry name" value="lambda repressor-like DNA-binding domains"/>
    <property type="match status" value="1"/>
</dbReference>
<evidence type="ECO:0000256" key="2">
    <source>
        <dbReference type="ARBA" id="ARBA00023125"/>
    </source>
</evidence>
<dbReference type="SUPFAM" id="SSF53822">
    <property type="entry name" value="Periplasmic binding protein-like I"/>
    <property type="match status" value="1"/>
</dbReference>
<keyword evidence="3" id="KW-0804">Transcription</keyword>
<gene>
    <name evidence="5" type="ORF">FOJ82_04370</name>
</gene>
<keyword evidence="2 5" id="KW-0238">DNA-binding</keyword>
<evidence type="ECO:0000313" key="6">
    <source>
        <dbReference type="Proteomes" id="UP000317638"/>
    </source>
</evidence>
<keyword evidence="1" id="KW-0805">Transcription regulation</keyword>
<dbReference type="InterPro" id="IPR028082">
    <property type="entry name" value="Peripla_BP_I"/>
</dbReference>
<dbReference type="GO" id="GO:0000976">
    <property type="term" value="F:transcription cis-regulatory region binding"/>
    <property type="evidence" value="ECO:0007669"/>
    <property type="project" value="TreeGrafter"/>
</dbReference>
<dbReference type="CDD" id="cd01574">
    <property type="entry name" value="PBP1_LacI"/>
    <property type="match status" value="1"/>
</dbReference>
<protein>
    <submittedName>
        <fullName evidence="5">LacI family DNA-binding transcriptional regulator</fullName>
    </submittedName>
</protein>
<dbReference type="InterPro" id="IPR046335">
    <property type="entry name" value="LacI/GalR-like_sensor"/>
</dbReference>
<keyword evidence="6" id="KW-1185">Reference proteome</keyword>
<dbReference type="CDD" id="cd01392">
    <property type="entry name" value="HTH_LacI"/>
    <property type="match status" value="1"/>
</dbReference>
<evidence type="ECO:0000256" key="1">
    <source>
        <dbReference type="ARBA" id="ARBA00023015"/>
    </source>
</evidence>
<name>A0A553K5Y1_9ACTN</name>
<evidence type="ECO:0000256" key="3">
    <source>
        <dbReference type="ARBA" id="ARBA00023163"/>
    </source>
</evidence>
<dbReference type="Gene3D" id="1.10.260.40">
    <property type="entry name" value="lambda repressor-like DNA-binding domains"/>
    <property type="match status" value="1"/>
</dbReference>
<comment type="caution">
    <text evidence="5">The sequence shown here is derived from an EMBL/GenBank/DDBJ whole genome shotgun (WGS) entry which is preliminary data.</text>
</comment>
<proteinExistence type="predicted"/>
<evidence type="ECO:0000259" key="4">
    <source>
        <dbReference type="PROSITE" id="PS50932"/>
    </source>
</evidence>
<dbReference type="PANTHER" id="PTHR30146">
    <property type="entry name" value="LACI-RELATED TRANSCRIPTIONAL REPRESSOR"/>
    <property type="match status" value="1"/>
</dbReference>
<reference evidence="5 6" key="1">
    <citation type="submission" date="2019-07" db="EMBL/GenBank/DDBJ databases">
        <authorList>
            <person name="Zhou L.-Y."/>
        </authorList>
    </citation>
    <scope>NUCLEOTIDE SEQUENCE [LARGE SCALE GENOMIC DNA]</scope>
    <source>
        <strain evidence="5 6">YIM 101269</strain>
    </source>
</reference>